<evidence type="ECO:0000313" key="6">
    <source>
        <dbReference type="RefSeq" id="XP_018028074.1"/>
    </source>
</evidence>
<dbReference type="GO" id="GO:0005096">
    <property type="term" value="F:GTPase activator activity"/>
    <property type="evidence" value="ECO:0007669"/>
    <property type="project" value="UniProtKB-KW"/>
</dbReference>
<dbReference type="PANTHER" id="PTHR23176:SF129">
    <property type="entry name" value="RHO GTPASE ACTIVATING PROTEIN AT 16F, ISOFORM E-RELATED"/>
    <property type="match status" value="1"/>
</dbReference>
<feature type="region of interest" description="Disordered" evidence="2">
    <location>
        <begin position="569"/>
        <end position="624"/>
    </location>
</feature>
<feature type="compositionally biased region" description="Low complexity" evidence="2">
    <location>
        <begin position="743"/>
        <end position="762"/>
    </location>
</feature>
<dbReference type="SMART" id="SM00324">
    <property type="entry name" value="RhoGAP"/>
    <property type="match status" value="1"/>
</dbReference>
<dbReference type="Gene3D" id="1.10.555.10">
    <property type="entry name" value="Rho GTPase activation protein"/>
    <property type="match status" value="1"/>
</dbReference>
<feature type="region of interest" description="Disordered" evidence="2">
    <location>
        <begin position="126"/>
        <end position="187"/>
    </location>
</feature>
<dbReference type="OrthoDB" id="79452at2759"/>
<dbReference type="SUPFAM" id="SSF48350">
    <property type="entry name" value="GTPase activation domain, GAP"/>
    <property type="match status" value="1"/>
</dbReference>
<accession>A0A8B7PPE2</accession>
<keyword evidence="1" id="KW-0343">GTPase activation</keyword>
<dbReference type="GeneID" id="108683283"/>
<feature type="domain" description="Rho-GAP" evidence="4">
    <location>
        <begin position="1145"/>
        <end position="1334"/>
    </location>
</feature>
<dbReference type="Proteomes" id="UP000694843">
    <property type="component" value="Unplaced"/>
</dbReference>
<feature type="region of interest" description="Disordered" evidence="2">
    <location>
        <begin position="732"/>
        <end position="773"/>
    </location>
</feature>
<evidence type="ECO:0000256" key="1">
    <source>
        <dbReference type="ARBA" id="ARBA00022468"/>
    </source>
</evidence>
<feature type="compositionally biased region" description="Basic and acidic residues" evidence="2">
    <location>
        <begin position="143"/>
        <end position="155"/>
    </location>
</feature>
<dbReference type="PANTHER" id="PTHR23176">
    <property type="entry name" value="RHO/RAC/CDC GTPASE-ACTIVATING PROTEIN"/>
    <property type="match status" value="1"/>
</dbReference>
<proteinExistence type="predicted"/>
<dbReference type="Pfam" id="PF00620">
    <property type="entry name" value="RhoGAP"/>
    <property type="match status" value="1"/>
</dbReference>
<dbReference type="InterPro" id="IPR011993">
    <property type="entry name" value="PH-like_dom_sf"/>
</dbReference>
<feature type="compositionally biased region" description="Polar residues" evidence="2">
    <location>
        <begin position="813"/>
        <end position="839"/>
    </location>
</feature>
<keyword evidence="5" id="KW-1185">Reference proteome</keyword>
<dbReference type="PROSITE" id="PS01159">
    <property type="entry name" value="WW_DOMAIN_1"/>
    <property type="match status" value="1"/>
</dbReference>
<feature type="compositionally biased region" description="Basic residues" evidence="2">
    <location>
        <begin position="652"/>
        <end position="663"/>
    </location>
</feature>
<evidence type="ECO:0000259" key="3">
    <source>
        <dbReference type="PROSITE" id="PS50020"/>
    </source>
</evidence>
<dbReference type="GO" id="GO:0007165">
    <property type="term" value="P:signal transduction"/>
    <property type="evidence" value="ECO:0007669"/>
    <property type="project" value="InterPro"/>
</dbReference>
<evidence type="ECO:0000259" key="4">
    <source>
        <dbReference type="PROSITE" id="PS50238"/>
    </source>
</evidence>
<dbReference type="PROSITE" id="PS50020">
    <property type="entry name" value="WW_DOMAIN_2"/>
    <property type="match status" value="1"/>
</dbReference>
<feature type="compositionally biased region" description="Polar residues" evidence="2">
    <location>
        <begin position="126"/>
        <end position="140"/>
    </location>
</feature>
<feature type="region of interest" description="Disordered" evidence="2">
    <location>
        <begin position="289"/>
        <end position="309"/>
    </location>
</feature>
<feature type="domain" description="WW" evidence="3">
    <location>
        <begin position="900"/>
        <end position="926"/>
    </location>
</feature>
<feature type="compositionally biased region" description="Polar residues" evidence="2">
    <location>
        <begin position="853"/>
        <end position="863"/>
    </location>
</feature>
<dbReference type="Gene3D" id="2.30.29.30">
    <property type="entry name" value="Pleckstrin-homology domain (PH domain)/Phosphotyrosine-binding domain (PTB)"/>
    <property type="match status" value="1"/>
</dbReference>
<dbReference type="CDD" id="cd00201">
    <property type="entry name" value="WW"/>
    <property type="match status" value="1"/>
</dbReference>
<evidence type="ECO:0000313" key="5">
    <source>
        <dbReference type="Proteomes" id="UP000694843"/>
    </source>
</evidence>
<dbReference type="InterPro" id="IPR050729">
    <property type="entry name" value="Rho-GAP"/>
</dbReference>
<feature type="region of interest" description="Disordered" evidence="2">
    <location>
        <begin position="544"/>
        <end position="563"/>
    </location>
</feature>
<dbReference type="InterPro" id="IPR000198">
    <property type="entry name" value="RhoGAP_dom"/>
</dbReference>
<feature type="region of interest" description="Disordered" evidence="2">
    <location>
        <begin position="514"/>
        <end position="534"/>
    </location>
</feature>
<protein>
    <submittedName>
        <fullName evidence="6">Uncharacterized protein LOC108683283</fullName>
    </submittedName>
</protein>
<organism evidence="5 6">
    <name type="scientific">Hyalella azteca</name>
    <name type="common">Amphipod</name>
    <dbReference type="NCBI Taxonomy" id="294128"/>
    <lineage>
        <taxon>Eukaryota</taxon>
        <taxon>Metazoa</taxon>
        <taxon>Ecdysozoa</taxon>
        <taxon>Arthropoda</taxon>
        <taxon>Crustacea</taxon>
        <taxon>Multicrustacea</taxon>
        <taxon>Malacostraca</taxon>
        <taxon>Eumalacostraca</taxon>
        <taxon>Peracarida</taxon>
        <taxon>Amphipoda</taxon>
        <taxon>Senticaudata</taxon>
        <taxon>Talitrida</taxon>
        <taxon>Talitroidea</taxon>
        <taxon>Hyalellidae</taxon>
        <taxon>Hyalella</taxon>
    </lineage>
</organism>
<dbReference type="RefSeq" id="XP_018028074.1">
    <property type="nucleotide sequence ID" value="XM_018172585.2"/>
</dbReference>
<name>A0A8B7PPE2_HYAAZ</name>
<feature type="region of interest" description="Disordered" evidence="2">
    <location>
        <begin position="386"/>
        <end position="408"/>
    </location>
</feature>
<dbReference type="InterPro" id="IPR008936">
    <property type="entry name" value="Rho_GTPase_activation_prot"/>
</dbReference>
<gene>
    <name evidence="6" type="primary">LOC108683283</name>
</gene>
<reference evidence="6" key="1">
    <citation type="submission" date="2025-08" db="UniProtKB">
        <authorList>
            <consortium name="RefSeq"/>
        </authorList>
    </citation>
    <scope>IDENTIFICATION</scope>
    <source>
        <tissue evidence="6">Whole organism</tissue>
    </source>
</reference>
<evidence type="ECO:0000256" key="2">
    <source>
        <dbReference type="SAM" id="MobiDB-lite"/>
    </source>
</evidence>
<sequence>MSDLGLNDDDDEYVDVIEDFSYTYQGRNHRIYRNERYLVLQKRTDWWQIVDTNKKVIWAPKSYLRLAKITTQQKKDTLKAKFQRSPEVAAGLGSSSNSPALDAEQARLLAWLKQDLAQDYQRSLHQKQYTESESLQSNRQSLKKKEGRYSKKDISHPVPNTYTLPHVEIKDTEDSSNYQNRKKPQKITKEDISRPILFSHFPNSLQQTPALVPGCRESQSNASSISDYNRNPVDAFLTHSNGGSGKSSRLSLCEGSVCSSDSLDDIIEESDTLCSGRFSTIEHVNSEYSSRNVKSGKASSDEQLDSPPSFIDHMLNNSLSSRNRSNSVDFKSLSRDRFYADANDNVKKSIKATDDERVLRRRSLVMDEIRPQNSSYPRTVTDDIDVSHWIDSPPPSLPPKKNKSKVNKSNLLSDTSNQEIMRHLQPLNQHVPQPETHGDLVKDGTYDGSNYRSEHFAYGQEPLPLLQDSKMLSFVGNQAGQFNVKEQYPASLEHSSRNSAALTGGSACRIALTKTLSQEDEPGSQKPPLTNTMSRSYTCIGTFSNSEHNKHNPAAGIINRGDDFKRSFKEKSEASKRKGSIRNFFSRGTSKQADPKRRESVPHPNQDVAVKVPQCPPSPSPKHKPLRELHDEWVEYWSPEDNCSFYYNRTTKEHRRKPPRKVQQKHEHSNNDLQADVGERPNGGGAPVLGNFITDTMAPNHDYWGQRSLTPSSMTSSGSSYVEPLLVPQAFQQSQHLRPPQPSSIDSISSSASSGGNHASSDLSRGHAEASNSKAHLMPQTNQNLNLLSAQHHCNGACHDRTMTGNDPGATEDQISAPNLSGDTPSYVWQSLPAQQHQHSPALPPRPPHGAKPTSSADPSDTINETDCVREALADVHIPSCYEREEDDVLFTNKITGEKWQAYSTTDGRIYYNNENHGSTWTLPDTSSHHQDRVPAGDEARLQDNQEAPPESPITPGCPGDSGVLHLKEGWLQRTLYSREHKKVRKNWTSSYVILALRSPEDGMFLPSTQAGGDSPPLARYFFIFAKNPDGKKASLREHFELLEPVKIALGDDKNKSSKINVLSLTNAAGTELLLRSDELSVIQDWHAPRKSRRSDNKVAAEGEFDGLSSEQRTIRTKLLDFIKRRPPAEVLTKKGIIRDSVFGNSIAELCRQEKTKVPLFVLLCIKAIENKECNLKTDGLYRISGNAARIQRIRYEVAKNNYEVLNEEKDVYNLSGALKLFFRELREPLVPFNAYDAFINWSNTLQRGGRHLDELQAATKKMPVENLETLKLLLRHLKRVCEHSAHNRMSPKNLAIVFGPCLMWPPESTAGRDLMLEAMVHNVVVEGLLMHFE</sequence>
<dbReference type="SMART" id="SM00456">
    <property type="entry name" value="WW"/>
    <property type="match status" value="2"/>
</dbReference>
<dbReference type="GO" id="GO:0005737">
    <property type="term" value="C:cytoplasm"/>
    <property type="evidence" value="ECO:0007669"/>
    <property type="project" value="TreeGrafter"/>
</dbReference>
<feature type="region of interest" description="Disordered" evidence="2">
    <location>
        <begin position="651"/>
        <end position="693"/>
    </location>
</feature>
<dbReference type="KEGG" id="hazt:108683283"/>
<feature type="region of interest" description="Disordered" evidence="2">
    <location>
        <begin position="799"/>
        <end position="863"/>
    </location>
</feature>
<dbReference type="PROSITE" id="PS50238">
    <property type="entry name" value="RHOGAP"/>
    <property type="match status" value="1"/>
</dbReference>
<dbReference type="InterPro" id="IPR001202">
    <property type="entry name" value="WW_dom"/>
</dbReference>